<evidence type="ECO:0000256" key="1">
    <source>
        <dbReference type="SAM" id="MobiDB-lite"/>
    </source>
</evidence>
<feature type="region of interest" description="Disordered" evidence="1">
    <location>
        <begin position="1"/>
        <end position="20"/>
    </location>
</feature>
<protein>
    <submittedName>
        <fullName evidence="2">Uncharacterized protein</fullName>
    </submittedName>
</protein>
<evidence type="ECO:0000313" key="2">
    <source>
        <dbReference type="EMBL" id="ABM12884.1"/>
    </source>
</evidence>
<proteinExistence type="predicted"/>
<dbReference type="Proteomes" id="UP000009159">
    <property type="component" value="Chromosome"/>
</dbReference>
<dbReference type="EMBL" id="CP000511">
    <property type="protein sequence ID" value="ABM12884.1"/>
    <property type="molecule type" value="Genomic_DNA"/>
</dbReference>
<accession>A1T6T4</accession>
<keyword evidence="3" id="KW-1185">Reference proteome</keyword>
<dbReference type="KEGG" id="mva:Mvan_2069"/>
<feature type="compositionally biased region" description="Basic residues" evidence="1">
    <location>
        <begin position="1"/>
        <end position="12"/>
    </location>
</feature>
<sequence length="82" mass="9089">MSYARFRFHRGGRRSDDDPCHRCGIGGFSTTRAAEGVNHVFTARVDLFPEIRDVELAGIGSAAEIDIERSAIERGSHDLLSR</sequence>
<reference evidence="2" key="1">
    <citation type="submission" date="2006-12" db="EMBL/GenBank/DDBJ databases">
        <title>Complete sequence of Mycobacterium vanbaalenii PYR-1.</title>
        <authorList>
            <consortium name="US DOE Joint Genome Institute"/>
            <person name="Copeland A."/>
            <person name="Lucas S."/>
            <person name="Lapidus A."/>
            <person name="Barry K."/>
            <person name="Detter J.C."/>
            <person name="Glavina del Rio T."/>
            <person name="Hammon N."/>
            <person name="Israni S."/>
            <person name="Dalin E."/>
            <person name="Tice H."/>
            <person name="Pitluck S."/>
            <person name="Singan V."/>
            <person name="Schmutz J."/>
            <person name="Larimer F."/>
            <person name="Land M."/>
            <person name="Hauser L."/>
            <person name="Kyrpides N."/>
            <person name="Anderson I.J."/>
            <person name="Miller C."/>
            <person name="Richardson P."/>
        </authorList>
    </citation>
    <scope>NUCLEOTIDE SEQUENCE [LARGE SCALE GENOMIC DNA]</scope>
    <source>
        <strain evidence="2">PYR-1</strain>
    </source>
</reference>
<name>A1T6T4_MYCVP</name>
<dbReference type="HOGENOM" id="CLU_2554704_0_0_11"/>
<evidence type="ECO:0000313" key="3">
    <source>
        <dbReference type="Proteomes" id="UP000009159"/>
    </source>
</evidence>
<organism evidence="2 3">
    <name type="scientific">Mycolicibacterium vanbaalenii (strain DSM 7251 / JCM 13017 / BCRC 16820 / KCTC 9966 / NRRL B-24157 / PYR-1)</name>
    <name type="common">Mycobacterium vanbaalenii</name>
    <dbReference type="NCBI Taxonomy" id="350058"/>
    <lineage>
        <taxon>Bacteria</taxon>
        <taxon>Bacillati</taxon>
        <taxon>Actinomycetota</taxon>
        <taxon>Actinomycetes</taxon>
        <taxon>Mycobacteriales</taxon>
        <taxon>Mycobacteriaceae</taxon>
        <taxon>Mycolicibacterium</taxon>
    </lineage>
</organism>
<gene>
    <name evidence="2" type="ordered locus">Mvan_2069</name>
</gene>
<dbReference type="AlphaFoldDB" id="A1T6T4"/>